<dbReference type="PRINTS" id="PR00038">
    <property type="entry name" value="HTHLUXR"/>
</dbReference>
<dbReference type="PANTHER" id="PTHR44688:SF16">
    <property type="entry name" value="DNA-BINDING TRANSCRIPTIONAL ACTIVATOR DEVR_DOSR"/>
    <property type="match status" value="1"/>
</dbReference>
<dbReference type="Proteomes" id="UP000532936">
    <property type="component" value="Unassembled WGS sequence"/>
</dbReference>
<evidence type="ECO:0000256" key="3">
    <source>
        <dbReference type="ARBA" id="ARBA00023163"/>
    </source>
</evidence>
<name>A0A7W6A430_9CAUL</name>
<dbReference type="GO" id="GO:0003677">
    <property type="term" value="F:DNA binding"/>
    <property type="evidence" value="ECO:0007669"/>
    <property type="project" value="UniProtKB-KW"/>
</dbReference>
<dbReference type="Gene3D" id="1.10.10.10">
    <property type="entry name" value="Winged helix-like DNA-binding domain superfamily/Winged helix DNA-binding domain"/>
    <property type="match status" value="1"/>
</dbReference>
<dbReference type="Pfam" id="PF00196">
    <property type="entry name" value="GerE"/>
    <property type="match status" value="1"/>
</dbReference>
<dbReference type="PROSITE" id="PS50043">
    <property type="entry name" value="HTH_LUXR_2"/>
    <property type="match status" value="1"/>
</dbReference>
<keyword evidence="1" id="KW-0805">Transcription regulation</keyword>
<dbReference type="CDD" id="cd06170">
    <property type="entry name" value="LuxR_C_like"/>
    <property type="match status" value="1"/>
</dbReference>
<evidence type="ECO:0000313" key="7">
    <source>
        <dbReference type="Proteomes" id="UP000532936"/>
    </source>
</evidence>
<evidence type="ECO:0000256" key="1">
    <source>
        <dbReference type="ARBA" id="ARBA00023015"/>
    </source>
</evidence>
<evidence type="ECO:0000259" key="5">
    <source>
        <dbReference type="PROSITE" id="PS50043"/>
    </source>
</evidence>
<keyword evidence="4" id="KW-0812">Transmembrane</keyword>
<dbReference type="PANTHER" id="PTHR44688">
    <property type="entry name" value="DNA-BINDING TRANSCRIPTIONAL ACTIVATOR DEVR_DOSR"/>
    <property type="match status" value="1"/>
</dbReference>
<sequence length="147" mass="15939">MGRLTRREIECVQLAGLRLSNQEIADVLGITPSTVANYLQSANAKLGTSHRRAAAQALGIQYPGAGMTDAELAERLPERLRPAVSPGVGNPIDDRPWAARFWRPPPANRFIRLGVIVGVTALWLLVLGGLTSLVMTIFSTLDAWRPS</sequence>
<keyword evidence="2 6" id="KW-0238">DNA-binding</keyword>
<keyword evidence="4" id="KW-1133">Transmembrane helix</keyword>
<dbReference type="RefSeq" id="WP_183195589.1">
    <property type="nucleotide sequence ID" value="NZ_JACIDA010000001.1"/>
</dbReference>
<evidence type="ECO:0000256" key="4">
    <source>
        <dbReference type="SAM" id="Phobius"/>
    </source>
</evidence>
<accession>A0A7W6A430</accession>
<organism evidence="6 7">
    <name type="scientific">Brevundimonas mediterranea</name>
    <dbReference type="NCBI Taxonomy" id="74329"/>
    <lineage>
        <taxon>Bacteria</taxon>
        <taxon>Pseudomonadati</taxon>
        <taxon>Pseudomonadota</taxon>
        <taxon>Alphaproteobacteria</taxon>
        <taxon>Caulobacterales</taxon>
        <taxon>Caulobacteraceae</taxon>
        <taxon>Brevundimonas</taxon>
    </lineage>
</organism>
<evidence type="ECO:0000313" key="6">
    <source>
        <dbReference type="EMBL" id="MBB3871385.1"/>
    </source>
</evidence>
<evidence type="ECO:0000256" key="2">
    <source>
        <dbReference type="ARBA" id="ARBA00023125"/>
    </source>
</evidence>
<proteinExistence type="predicted"/>
<dbReference type="InterPro" id="IPR000792">
    <property type="entry name" value="Tscrpt_reg_LuxR_C"/>
</dbReference>
<feature type="transmembrane region" description="Helical" evidence="4">
    <location>
        <begin position="110"/>
        <end position="138"/>
    </location>
</feature>
<feature type="domain" description="HTH luxR-type" evidence="5">
    <location>
        <begin position="1"/>
        <end position="62"/>
    </location>
</feature>
<dbReference type="AlphaFoldDB" id="A0A7W6A430"/>
<keyword evidence="3" id="KW-0804">Transcription</keyword>
<protein>
    <submittedName>
        <fullName evidence="6">DNA-binding CsgD family transcriptional regulator</fullName>
    </submittedName>
</protein>
<gene>
    <name evidence="6" type="ORF">GGR11_000899</name>
</gene>
<comment type="caution">
    <text evidence="6">The sequence shown here is derived from an EMBL/GenBank/DDBJ whole genome shotgun (WGS) entry which is preliminary data.</text>
</comment>
<dbReference type="SUPFAM" id="SSF46894">
    <property type="entry name" value="C-terminal effector domain of the bipartite response regulators"/>
    <property type="match status" value="1"/>
</dbReference>
<dbReference type="EMBL" id="JACIDA010000001">
    <property type="protein sequence ID" value="MBB3871385.1"/>
    <property type="molecule type" value="Genomic_DNA"/>
</dbReference>
<dbReference type="InterPro" id="IPR036388">
    <property type="entry name" value="WH-like_DNA-bd_sf"/>
</dbReference>
<reference evidence="6 7" key="1">
    <citation type="submission" date="2020-08" db="EMBL/GenBank/DDBJ databases">
        <title>Genomic Encyclopedia of Type Strains, Phase IV (KMG-IV): sequencing the most valuable type-strain genomes for metagenomic binning, comparative biology and taxonomic classification.</title>
        <authorList>
            <person name="Goeker M."/>
        </authorList>
    </citation>
    <scope>NUCLEOTIDE SEQUENCE [LARGE SCALE GENOMIC DNA]</scope>
    <source>
        <strain evidence="6 7">DSM 14878</strain>
    </source>
</reference>
<dbReference type="SMART" id="SM00421">
    <property type="entry name" value="HTH_LUXR"/>
    <property type="match status" value="1"/>
</dbReference>
<dbReference type="InterPro" id="IPR016032">
    <property type="entry name" value="Sig_transdc_resp-reg_C-effctor"/>
</dbReference>
<keyword evidence="4" id="KW-0472">Membrane</keyword>
<dbReference type="GO" id="GO:0006355">
    <property type="term" value="P:regulation of DNA-templated transcription"/>
    <property type="evidence" value="ECO:0007669"/>
    <property type="project" value="InterPro"/>
</dbReference>